<dbReference type="AlphaFoldDB" id="A0A540VHF3"/>
<dbReference type="OrthoDB" id="147016at2"/>
<dbReference type="RefSeq" id="WP_141609753.1">
    <property type="nucleotide sequence ID" value="NZ_VIGC02000009.1"/>
</dbReference>
<dbReference type="Pfam" id="PF07719">
    <property type="entry name" value="TPR_2"/>
    <property type="match status" value="1"/>
</dbReference>
<keyword evidence="1" id="KW-0677">Repeat</keyword>
<dbReference type="InterPro" id="IPR011990">
    <property type="entry name" value="TPR-like_helical_dom_sf"/>
</dbReference>
<organism evidence="4 5">
    <name type="scientific">Litorilinea aerophila</name>
    <dbReference type="NCBI Taxonomy" id="1204385"/>
    <lineage>
        <taxon>Bacteria</taxon>
        <taxon>Bacillati</taxon>
        <taxon>Chloroflexota</taxon>
        <taxon>Caldilineae</taxon>
        <taxon>Caldilineales</taxon>
        <taxon>Caldilineaceae</taxon>
        <taxon>Litorilinea</taxon>
    </lineage>
</organism>
<dbReference type="InterPro" id="IPR039564">
    <property type="entry name" value="Peptidase_C39-like"/>
</dbReference>
<evidence type="ECO:0000259" key="3">
    <source>
        <dbReference type="Pfam" id="PF13529"/>
    </source>
</evidence>
<gene>
    <name evidence="4" type="ORF">FKZ61_08970</name>
</gene>
<dbReference type="InParanoid" id="A0A540VHF3"/>
<reference evidence="4 5" key="1">
    <citation type="submission" date="2019-06" db="EMBL/GenBank/DDBJ databases">
        <title>Genome sequence of Litorilinea aerophila BAA-2444.</title>
        <authorList>
            <person name="Maclea K.S."/>
            <person name="Maurais E.G."/>
            <person name="Iannazzi L.C."/>
        </authorList>
    </citation>
    <scope>NUCLEOTIDE SEQUENCE [LARGE SCALE GENOMIC DNA]</scope>
    <source>
        <strain evidence="4 5">ATCC BAA-2444</strain>
    </source>
</reference>
<sequence>MRQFVRTPTGAALTLVGVAAILVVAIGLTRAPGSYAATSQGAYAGPVEPVPTWTFTPTRPPQVVLAPTATPTGTATPTALPPTPTWTPAPTATPTPFIQPPQVAVTLTGLRHMWQTWNNCGPATLAMALSYYGSSLDQADIAAVLRRHPDDKNVAPQELADFARSQGYRALVRVNGNAQLLRTFLSNGIPVVLETWLEPEPNDGMGHYRLLVGYDDAAQHWIAYDSYVSDNLVAPADAPYQGIYLSYAETEALWAVFNRTYILIYQETQEPLIQQILGEQMDDAVMWQTARQSAEAVVGQRPDDPFAWFNLGTDLVALQDFDAAALAYDRARALGLPWRMLWYQFGPFQAYHAVGRYGDVVALADATLATTQSIEEIHYWKGQGLAGLGDLAGARAAWQQALSLNPAFAPAQEALASLPR</sequence>
<keyword evidence="2" id="KW-0802">TPR repeat</keyword>
<protein>
    <submittedName>
        <fullName evidence="4">Tetratricopeptide repeat protein</fullName>
    </submittedName>
</protein>
<dbReference type="InterPro" id="IPR013105">
    <property type="entry name" value="TPR_2"/>
</dbReference>
<dbReference type="EMBL" id="VIGC01000009">
    <property type="protein sequence ID" value="TQE96200.1"/>
    <property type="molecule type" value="Genomic_DNA"/>
</dbReference>
<evidence type="ECO:0000313" key="5">
    <source>
        <dbReference type="Proteomes" id="UP000317371"/>
    </source>
</evidence>
<dbReference type="Gene3D" id="3.90.70.10">
    <property type="entry name" value="Cysteine proteinases"/>
    <property type="match status" value="1"/>
</dbReference>
<evidence type="ECO:0000313" key="4">
    <source>
        <dbReference type="EMBL" id="TQE96200.1"/>
    </source>
</evidence>
<dbReference type="SUPFAM" id="SSF48452">
    <property type="entry name" value="TPR-like"/>
    <property type="match status" value="2"/>
</dbReference>
<accession>A0A540VHF3</accession>
<keyword evidence="5" id="KW-1185">Reference proteome</keyword>
<dbReference type="Pfam" id="PF13529">
    <property type="entry name" value="Peptidase_C39_2"/>
    <property type="match status" value="1"/>
</dbReference>
<evidence type="ECO:0000256" key="2">
    <source>
        <dbReference type="ARBA" id="ARBA00022803"/>
    </source>
</evidence>
<name>A0A540VHF3_9CHLR</name>
<proteinExistence type="predicted"/>
<evidence type="ECO:0000256" key="1">
    <source>
        <dbReference type="ARBA" id="ARBA00022737"/>
    </source>
</evidence>
<feature type="domain" description="Peptidase C39-like" evidence="3">
    <location>
        <begin position="115"/>
        <end position="227"/>
    </location>
</feature>
<comment type="caution">
    <text evidence="4">The sequence shown here is derived from an EMBL/GenBank/DDBJ whole genome shotgun (WGS) entry which is preliminary data.</text>
</comment>
<dbReference type="Proteomes" id="UP000317371">
    <property type="component" value="Unassembled WGS sequence"/>
</dbReference>
<dbReference type="Gene3D" id="1.25.40.10">
    <property type="entry name" value="Tetratricopeptide repeat domain"/>
    <property type="match status" value="1"/>
</dbReference>